<comment type="caution">
    <text evidence="2">The sequence shown here is derived from an EMBL/GenBank/DDBJ whole genome shotgun (WGS) entry which is preliminary data.</text>
</comment>
<proteinExistence type="predicted"/>
<gene>
    <name evidence="2" type="ORF">PPSIR1_38459</name>
</gene>
<organism evidence="2 3">
    <name type="scientific">Plesiocystis pacifica SIR-1</name>
    <dbReference type="NCBI Taxonomy" id="391625"/>
    <lineage>
        <taxon>Bacteria</taxon>
        <taxon>Pseudomonadati</taxon>
        <taxon>Myxococcota</taxon>
        <taxon>Polyangia</taxon>
        <taxon>Nannocystales</taxon>
        <taxon>Nannocystaceae</taxon>
        <taxon>Plesiocystis</taxon>
    </lineage>
</organism>
<sequence length="136" mass="15452">MRQGALNGSSHITQRPRTQEDSRMGICRKRSLPTRLGEHHRVANGERRGALEHIIIPQVIQYCALVLLRLVERALHVMPLALPPVELRPSMLHGVIHDLAGLDLQHKHATLRIYDHKVDLSVLEVVSPRVWVRADL</sequence>
<feature type="region of interest" description="Disordered" evidence="1">
    <location>
        <begin position="1"/>
        <end position="23"/>
    </location>
</feature>
<name>A6G8L5_9BACT</name>
<protein>
    <submittedName>
        <fullName evidence="2">Uncharacterized protein</fullName>
    </submittedName>
</protein>
<keyword evidence="3" id="KW-1185">Reference proteome</keyword>
<dbReference type="EMBL" id="ABCS01000040">
    <property type="protein sequence ID" value="EDM77792.1"/>
    <property type="molecule type" value="Genomic_DNA"/>
</dbReference>
<evidence type="ECO:0000313" key="2">
    <source>
        <dbReference type="EMBL" id="EDM77792.1"/>
    </source>
</evidence>
<evidence type="ECO:0000256" key="1">
    <source>
        <dbReference type="SAM" id="MobiDB-lite"/>
    </source>
</evidence>
<dbReference type="Proteomes" id="UP000005801">
    <property type="component" value="Unassembled WGS sequence"/>
</dbReference>
<reference evidence="2 3" key="1">
    <citation type="submission" date="2007-06" db="EMBL/GenBank/DDBJ databases">
        <authorList>
            <person name="Shimkets L."/>
            <person name="Ferriera S."/>
            <person name="Johnson J."/>
            <person name="Kravitz S."/>
            <person name="Beeson K."/>
            <person name="Sutton G."/>
            <person name="Rogers Y.-H."/>
            <person name="Friedman R."/>
            <person name="Frazier M."/>
            <person name="Venter J.C."/>
        </authorList>
    </citation>
    <scope>NUCLEOTIDE SEQUENCE [LARGE SCALE GENOMIC DNA]</scope>
    <source>
        <strain evidence="2 3">SIR-1</strain>
    </source>
</reference>
<feature type="compositionally biased region" description="Polar residues" evidence="1">
    <location>
        <begin position="1"/>
        <end position="16"/>
    </location>
</feature>
<dbReference type="AlphaFoldDB" id="A6G8L5"/>
<evidence type="ECO:0000313" key="3">
    <source>
        <dbReference type="Proteomes" id="UP000005801"/>
    </source>
</evidence>
<accession>A6G8L5</accession>